<name>A0A1M6RY72_9GAMM</name>
<reference evidence="2" key="1">
    <citation type="submission" date="2016-11" db="EMBL/GenBank/DDBJ databases">
        <authorList>
            <person name="Varghese N."/>
            <person name="Submissions S."/>
        </authorList>
    </citation>
    <scope>NUCLEOTIDE SEQUENCE [LARGE SCALE GENOMIC DNA]</scope>
    <source>
        <strain evidence="2">ALO Sharm</strain>
    </source>
</reference>
<proteinExistence type="predicted"/>
<evidence type="ECO:0000313" key="2">
    <source>
        <dbReference type="Proteomes" id="UP000184248"/>
    </source>
</evidence>
<protein>
    <submittedName>
        <fullName evidence="1">Uncharacterized protein</fullName>
    </submittedName>
</protein>
<organism evidence="1 2">
    <name type="scientific">Halomonas caseinilytica</name>
    <dbReference type="NCBI Taxonomy" id="438744"/>
    <lineage>
        <taxon>Bacteria</taxon>
        <taxon>Pseudomonadati</taxon>
        <taxon>Pseudomonadota</taxon>
        <taxon>Gammaproteobacteria</taxon>
        <taxon>Oceanospirillales</taxon>
        <taxon>Halomonadaceae</taxon>
        <taxon>Halomonas</taxon>
    </lineage>
</organism>
<dbReference type="EMBL" id="FRAL01000002">
    <property type="protein sequence ID" value="SHK37434.1"/>
    <property type="molecule type" value="Genomic_DNA"/>
</dbReference>
<dbReference type="RefSeq" id="WP_064699381.1">
    <property type="nucleotide sequence ID" value="NZ_BDEO01000007.1"/>
</dbReference>
<evidence type="ECO:0000313" key="1">
    <source>
        <dbReference type="EMBL" id="SHK37434.1"/>
    </source>
</evidence>
<dbReference type="OrthoDB" id="6183999at2"/>
<gene>
    <name evidence="1" type="ORF">SAMN05192556_102445</name>
</gene>
<dbReference type="Proteomes" id="UP000184248">
    <property type="component" value="Unassembled WGS sequence"/>
</dbReference>
<keyword evidence="2" id="KW-1185">Reference proteome</keyword>
<sequence>MTRFTDPAAAIAEAVYLAAQTDQPQAIVRDGDGMQVMDYSDAWLQRLNVIETVTPTWEDIE</sequence>
<dbReference type="AlphaFoldDB" id="A0A1M6RY72"/>
<accession>A0A1M6RY72</accession>